<proteinExistence type="predicted"/>
<dbReference type="Proteomes" id="UP000639772">
    <property type="component" value="Unassembled WGS sequence"/>
</dbReference>
<evidence type="ECO:0000313" key="3">
    <source>
        <dbReference type="Proteomes" id="UP000639772"/>
    </source>
</evidence>
<evidence type="ECO:0000313" key="2">
    <source>
        <dbReference type="EMBL" id="KAG0494091.1"/>
    </source>
</evidence>
<keyword evidence="1" id="KW-0812">Transmembrane</keyword>
<keyword evidence="1" id="KW-1133">Transmembrane helix</keyword>
<reference evidence="2 3" key="1">
    <citation type="journal article" date="2020" name="Nat. Food">
        <title>A phased Vanilla planifolia genome enables genetic improvement of flavour and production.</title>
        <authorList>
            <person name="Hasing T."/>
            <person name="Tang H."/>
            <person name="Brym M."/>
            <person name="Khazi F."/>
            <person name="Huang T."/>
            <person name="Chambers A.H."/>
        </authorList>
    </citation>
    <scope>NUCLEOTIDE SEQUENCE [LARGE SCALE GENOMIC DNA]</scope>
    <source>
        <tissue evidence="2">Leaf</tissue>
    </source>
</reference>
<protein>
    <submittedName>
        <fullName evidence="2">Uncharacterized protein</fullName>
    </submittedName>
</protein>
<comment type="caution">
    <text evidence="2">The sequence shown here is derived from an EMBL/GenBank/DDBJ whole genome shotgun (WGS) entry which is preliminary data.</text>
</comment>
<name>A0A835RL16_VANPL</name>
<evidence type="ECO:0000256" key="1">
    <source>
        <dbReference type="SAM" id="Phobius"/>
    </source>
</evidence>
<gene>
    <name evidence="2" type="ORF">HPP92_005085</name>
</gene>
<sequence>MLPLCLTNTTRIVRLWPLLATGVVKLSLLPLIHHMDRASFDRLISSKKQETSDKKAFACTPFICPK</sequence>
<keyword evidence="1" id="KW-0472">Membrane</keyword>
<feature type="transmembrane region" description="Helical" evidence="1">
    <location>
        <begin position="12"/>
        <end position="32"/>
    </location>
</feature>
<dbReference type="AlphaFoldDB" id="A0A835RL16"/>
<accession>A0A835RL16</accession>
<organism evidence="2 3">
    <name type="scientific">Vanilla planifolia</name>
    <name type="common">Vanilla</name>
    <dbReference type="NCBI Taxonomy" id="51239"/>
    <lineage>
        <taxon>Eukaryota</taxon>
        <taxon>Viridiplantae</taxon>
        <taxon>Streptophyta</taxon>
        <taxon>Embryophyta</taxon>
        <taxon>Tracheophyta</taxon>
        <taxon>Spermatophyta</taxon>
        <taxon>Magnoliopsida</taxon>
        <taxon>Liliopsida</taxon>
        <taxon>Asparagales</taxon>
        <taxon>Orchidaceae</taxon>
        <taxon>Vanilloideae</taxon>
        <taxon>Vanilleae</taxon>
        <taxon>Vanilla</taxon>
    </lineage>
</organism>
<dbReference type="EMBL" id="JADCNM010000002">
    <property type="protein sequence ID" value="KAG0494091.1"/>
    <property type="molecule type" value="Genomic_DNA"/>
</dbReference>